<feature type="transmembrane region" description="Helical" evidence="7">
    <location>
        <begin position="367"/>
        <end position="386"/>
    </location>
</feature>
<evidence type="ECO:0000256" key="1">
    <source>
        <dbReference type="ARBA" id="ARBA00004651"/>
    </source>
</evidence>
<gene>
    <name evidence="9" type="ORF">BA92_10350</name>
    <name evidence="10" type="ORF">IE90_06995</name>
</gene>
<organism evidence="9 12">
    <name type="scientific">Sanguibacteroides justesenii</name>
    <dbReference type="NCBI Taxonomy" id="1547597"/>
    <lineage>
        <taxon>Bacteria</taxon>
        <taxon>Pseudomonadati</taxon>
        <taxon>Bacteroidota</taxon>
        <taxon>Bacteroidia</taxon>
        <taxon>Bacteroidales</taxon>
        <taxon>Porphyromonadaceae</taxon>
        <taxon>Sanguibacteroides</taxon>
    </lineage>
</organism>
<dbReference type="GO" id="GO:0009267">
    <property type="term" value="P:cellular response to starvation"/>
    <property type="evidence" value="ECO:0007669"/>
    <property type="project" value="InterPro"/>
</dbReference>
<feature type="transmembrane region" description="Helical" evidence="7">
    <location>
        <begin position="126"/>
        <end position="147"/>
    </location>
</feature>
<comment type="similarity">
    <text evidence="2">Belongs to the peptide transporter carbon starvation (CstA) (TC 2.A.114) family.</text>
</comment>
<dbReference type="PANTHER" id="PTHR30252:SF4">
    <property type="entry name" value="CARBON STARVATION"/>
    <property type="match status" value="1"/>
</dbReference>
<dbReference type="EMBL" id="JPIT01000018">
    <property type="protein sequence ID" value="KIO45171.1"/>
    <property type="molecule type" value="Genomic_DNA"/>
</dbReference>
<feature type="transmembrane region" description="Helical" evidence="7">
    <location>
        <begin position="80"/>
        <end position="98"/>
    </location>
</feature>
<feature type="transmembrane region" description="Helical" evidence="7">
    <location>
        <begin position="233"/>
        <end position="250"/>
    </location>
</feature>
<keyword evidence="4 7" id="KW-0812">Transmembrane</keyword>
<dbReference type="AlphaFoldDB" id="A0A0C3R4V8"/>
<dbReference type="InterPro" id="IPR003706">
    <property type="entry name" value="CstA_N"/>
</dbReference>
<keyword evidence="5 7" id="KW-1133">Transmembrane helix</keyword>
<evidence type="ECO:0000313" key="10">
    <source>
        <dbReference type="EMBL" id="KIO45171.1"/>
    </source>
</evidence>
<dbReference type="PANTHER" id="PTHR30252">
    <property type="entry name" value="INNER MEMBRANE PEPTIDE TRANSPORTER"/>
    <property type="match status" value="1"/>
</dbReference>
<dbReference type="GO" id="GO:0005886">
    <property type="term" value="C:plasma membrane"/>
    <property type="evidence" value="ECO:0007669"/>
    <property type="project" value="UniProtKB-SubCell"/>
</dbReference>
<protein>
    <submittedName>
        <fullName evidence="9">Carbon starvation protein CstA</fullName>
    </submittedName>
</protein>
<feature type="transmembrane region" description="Helical" evidence="7">
    <location>
        <begin position="392"/>
        <end position="413"/>
    </location>
</feature>
<comment type="subcellular location">
    <subcellularLocation>
        <location evidence="1">Cell membrane</location>
        <topology evidence="1">Multi-pass membrane protein</topology>
    </subcellularLocation>
</comment>
<dbReference type="Proteomes" id="UP000031937">
    <property type="component" value="Unassembled WGS sequence"/>
</dbReference>
<evidence type="ECO:0000256" key="3">
    <source>
        <dbReference type="ARBA" id="ARBA00022475"/>
    </source>
</evidence>
<evidence type="ECO:0000256" key="7">
    <source>
        <dbReference type="SAM" id="Phobius"/>
    </source>
</evidence>
<accession>A0A0C3R4V8</accession>
<feature type="transmembrane region" description="Helical" evidence="7">
    <location>
        <begin position="53"/>
        <end position="74"/>
    </location>
</feature>
<keyword evidence="12" id="KW-1185">Reference proteome</keyword>
<dbReference type="Proteomes" id="UP000031980">
    <property type="component" value="Unassembled WGS sequence"/>
</dbReference>
<dbReference type="InterPro" id="IPR051605">
    <property type="entry name" value="CstA"/>
</dbReference>
<feature type="transmembrane region" description="Helical" evidence="7">
    <location>
        <begin position="325"/>
        <end position="346"/>
    </location>
</feature>
<feature type="domain" description="CstA N-terminal" evidence="8">
    <location>
        <begin position="324"/>
        <end position="434"/>
    </location>
</feature>
<evidence type="ECO:0000256" key="2">
    <source>
        <dbReference type="ARBA" id="ARBA00007755"/>
    </source>
</evidence>
<name>A0A0C3R4V8_9PORP</name>
<evidence type="ECO:0000256" key="5">
    <source>
        <dbReference type="ARBA" id="ARBA00022989"/>
    </source>
</evidence>
<feature type="transmembrane region" description="Helical" evidence="7">
    <location>
        <begin position="184"/>
        <end position="205"/>
    </location>
</feature>
<evidence type="ECO:0000256" key="4">
    <source>
        <dbReference type="ARBA" id="ARBA00022692"/>
    </source>
</evidence>
<dbReference type="RefSeq" id="WP_041503132.1">
    <property type="nucleotide sequence ID" value="NZ_JPIT01000018.1"/>
</dbReference>
<feature type="domain" description="CstA N-terminal" evidence="8">
    <location>
        <begin position="3"/>
        <end position="138"/>
    </location>
</feature>
<dbReference type="OrthoDB" id="9761224at2"/>
<feature type="transmembrane region" description="Helical" evidence="7">
    <location>
        <begin position="271"/>
        <end position="294"/>
    </location>
</feature>
<feature type="transmembrane region" description="Helical" evidence="7">
    <location>
        <begin position="159"/>
        <end position="177"/>
    </location>
</feature>
<dbReference type="Pfam" id="PF02554">
    <property type="entry name" value="CstA"/>
    <property type="match status" value="3"/>
</dbReference>
<evidence type="ECO:0000313" key="9">
    <source>
        <dbReference type="EMBL" id="KIO44575.1"/>
    </source>
</evidence>
<comment type="caution">
    <text evidence="9">The sequence shown here is derived from an EMBL/GenBank/DDBJ whole genome shotgun (WGS) entry which is preliminary data.</text>
</comment>
<evidence type="ECO:0000256" key="6">
    <source>
        <dbReference type="ARBA" id="ARBA00023136"/>
    </source>
</evidence>
<sequence>MITFIISIALLIVAYFTYGKFVERFFGASSEIKTPVKRLADGVDYHELKPWRIFVIQFLNIAGLGPIFGAILGAAYGPMAYLWIVIGCIFMGAVHDYFSGMLSVRNDGMSLPDIVGKYMGNGIRKFMTFFTGFLLLAVGVSFVNGPAGLLGNLTGTSMAPWLYIIFAYYILATLLPIDKIIGRIYPFMGAALIFMALSVGGYLLYGGFSGELQLEELTFDTMRNLHVNPQENILFPMLFIVISCGAISGFHATQSPMMARCMTDEKYGRPIFYGAMISEGIVAMIWATAAMAYFGGAEGLNAAAGSGSDPAIIVNEVCRSWLGRLGAVIAIIGVVACPITSGDTAFRSMRLIIADALKFTQKPVKNRLIVSIPIFILAYFFCSFDFSTIWKYVGIGNQVLATVTLWTAATYLAKTGKPHWMLSIPATFLSIVCVTYILVAPYKAGGIFIQPSVGYPIGIAAGIGLLILFFLRTSKLKKGKKI</sequence>
<dbReference type="EMBL" id="JPIU01000039">
    <property type="protein sequence ID" value="KIO44575.1"/>
    <property type="molecule type" value="Genomic_DNA"/>
</dbReference>
<evidence type="ECO:0000313" key="11">
    <source>
        <dbReference type="Proteomes" id="UP000031937"/>
    </source>
</evidence>
<feature type="transmembrane region" description="Helical" evidence="7">
    <location>
        <begin position="420"/>
        <end position="441"/>
    </location>
</feature>
<keyword evidence="6 7" id="KW-0472">Membrane</keyword>
<evidence type="ECO:0000313" key="12">
    <source>
        <dbReference type="Proteomes" id="UP000031980"/>
    </source>
</evidence>
<feature type="domain" description="CstA N-terminal" evidence="8">
    <location>
        <begin position="156"/>
        <end position="304"/>
    </location>
</feature>
<proteinExistence type="inferred from homology"/>
<feature type="transmembrane region" description="Helical" evidence="7">
    <location>
        <begin position="453"/>
        <end position="471"/>
    </location>
</feature>
<reference evidence="10 11" key="2">
    <citation type="submission" date="2014-07" db="EMBL/GenBank/DDBJ databases">
        <title>Porphyromonadaceae bacterium OUH 334697 = ATCC BAA-2682 = DSM 28341 draft genome.</title>
        <authorList>
            <person name="Sydenham T.V."/>
            <person name="Hasman H."/>
            <person name="Justesen U.S."/>
        </authorList>
    </citation>
    <scope>NUCLEOTIDE SEQUENCE [LARGE SCALE GENOMIC DNA]</scope>
    <source>
        <strain evidence="10 11">OUH 334697</strain>
    </source>
</reference>
<keyword evidence="3" id="KW-1003">Cell membrane</keyword>
<reference evidence="9 12" key="1">
    <citation type="submission" date="2014-07" db="EMBL/GenBank/DDBJ databases">
        <title>Porphyromonadaceae bacterium OUH 308042 = ATCC BAA-2681 = DSM 28342 draft genome.</title>
        <authorList>
            <person name="Sydenham T.V."/>
            <person name="Hasman H."/>
            <person name="Justensen U.S."/>
        </authorList>
    </citation>
    <scope>NUCLEOTIDE SEQUENCE [LARGE SCALE GENOMIC DNA]</scope>
    <source>
        <strain evidence="9 12">OUH 308042</strain>
    </source>
</reference>
<evidence type="ECO:0000259" key="8">
    <source>
        <dbReference type="Pfam" id="PF02554"/>
    </source>
</evidence>